<evidence type="ECO:0008006" key="5">
    <source>
        <dbReference type="Google" id="ProtNLM"/>
    </source>
</evidence>
<feature type="signal peptide" evidence="2">
    <location>
        <begin position="1"/>
        <end position="20"/>
    </location>
</feature>
<feature type="compositionally biased region" description="Low complexity" evidence="1">
    <location>
        <begin position="30"/>
        <end position="49"/>
    </location>
</feature>
<feature type="region of interest" description="Disordered" evidence="1">
    <location>
        <begin position="26"/>
        <end position="49"/>
    </location>
</feature>
<evidence type="ECO:0000313" key="3">
    <source>
        <dbReference type="EMBL" id="SHF93786.1"/>
    </source>
</evidence>
<dbReference type="EMBL" id="FQUU01000024">
    <property type="protein sequence ID" value="SHF93786.1"/>
    <property type="molecule type" value="Genomic_DNA"/>
</dbReference>
<dbReference type="PROSITE" id="PS51257">
    <property type="entry name" value="PROKAR_LIPOPROTEIN"/>
    <property type="match status" value="1"/>
</dbReference>
<organism evidence="3 4">
    <name type="scientific">Flavisolibacter ginsengisoli DSM 18119</name>
    <dbReference type="NCBI Taxonomy" id="1121884"/>
    <lineage>
        <taxon>Bacteria</taxon>
        <taxon>Pseudomonadati</taxon>
        <taxon>Bacteroidota</taxon>
        <taxon>Chitinophagia</taxon>
        <taxon>Chitinophagales</taxon>
        <taxon>Chitinophagaceae</taxon>
        <taxon>Flavisolibacter</taxon>
    </lineage>
</organism>
<keyword evidence="4" id="KW-1185">Reference proteome</keyword>
<dbReference type="OrthoDB" id="1329448at2"/>
<protein>
    <recommendedName>
        <fullName evidence="5">Quinol monooxygenase YgiN</fullName>
    </recommendedName>
</protein>
<name>A0A1M5FQL6_9BACT</name>
<dbReference type="AlphaFoldDB" id="A0A1M5FQL6"/>
<keyword evidence="2" id="KW-0732">Signal</keyword>
<feature type="chain" id="PRO_5012138190" description="Quinol monooxygenase YgiN" evidence="2">
    <location>
        <begin position="21"/>
        <end position="245"/>
    </location>
</feature>
<proteinExistence type="predicted"/>
<sequence length="245" mass="26891">MKHRTLLLSLAGLLAMFLTACGGKEEKTTTDSTSMTTDTTMHTTTTTTPATPATTTATVMVVKHKVANFNKWMASYDEHDSMRVASGLHNFVIGRGIPDSNMVMVAVKVDDTAKAKAFAKDPSLKKAMQKGGVIGAPNIMIFNTTFLDNGQASNLRVMTYETVKDWDAWKTAFESGKQLRTDNGLMDRAIGYDINDNHKISVVLSFTDSAKGMSFLKSDTMKKRMAAAGVMGQPNRYYYHVAKTY</sequence>
<reference evidence="3 4" key="1">
    <citation type="submission" date="2016-11" db="EMBL/GenBank/DDBJ databases">
        <authorList>
            <person name="Jaros S."/>
            <person name="Januszkiewicz K."/>
            <person name="Wedrychowicz H."/>
        </authorList>
    </citation>
    <scope>NUCLEOTIDE SEQUENCE [LARGE SCALE GENOMIC DNA]</scope>
    <source>
        <strain evidence="3 4">DSM 18119</strain>
    </source>
</reference>
<evidence type="ECO:0000256" key="1">
    <source>
        <dbReference type="SAM" id="MobiDB-lite"/>
    </source>
</evidence>
<evidence type="ECO:0000313" key="4">
    <source>
        <dbReference type="Proteomes" id="UP000184048"/>
    </source>
</evidence>
<accession>A0A1M5FQL6</accession>
<evidence type="ECO:0000256" key="2">
    <source>
        <dbReference type="SAM" id="SignalP"/>
    </source>
</evidence>
<gene>
    <name evidence="3" type="ORF">SAMN02745131_03907</name>
</gene>
<dbReference type="RefSeq" id="WP_072837026.1">
    <property type="nucleotide sequence ID" value="NZ_FQUU01000024.1"/>
</dbReference>
<dbReference type="STRING" id="1121884.SAMN02745131_03907"/>
<dbReference type="Proteomes" id="UP000184048">
    <property type="component" value="Unassembled WGS sequence"/>
</dbReference>